<dbReference type="EMBL" id="VJXR01000012">
    <property type="protein sequence ID" value="TRW46229.1"/>
    <property type="molecule type" value="Genomic_DNA"/>
</dbReference>
<keyword evidence="1" id="KW-1133">Transmembrane helix</keyword>
<proteinExistence type="predicted"/>
<gene>
    <name evidence="2" type="ORF">FJ693_06500</name>
</gene>
<evidence type="ECO:0000256" key="1">
    <source>
        <dbReference type="SAM" id="Phobius"/>
    </source>
</evidence>
<feature type="transmembrane region" description="Helical" evidence="1">
    <location>
        <begin position="32"/>
        <end position="52"/>
    </location>
</feature>
<comment type="caution">
    <text evidence="2">The sequence shown here is derived from an EMBL/GenBank/DDBJ whole genome shotgun (WGS) entry which is preliminary data.</text>
</comment>
<keyword evidence="1" id="KW-0472">Membrane</keyword>
<accession>A0A552WUJ2</accession>
<name>A0A552WUJ2_9MICO</name>
<feature type="transmembrane region" description="Helical" evidence="1">
    <location>
        <begin position="83"/>
        <end position="103"/>
    </location>
</feature>
<dbReference type="Proteomes" id="UP000318693">
    <property type="component" value="Unassembled WGS sequence"/>
</dbReference>
<evidence type="ECO:0000313" key="3">
    <source>
        <dbReference type="Proteomes" id="UP000318693"/>
    </source>
</evidence>
<dbReference type="AlphaFoldDB" id="A0A552WUJ2"/>
<keyword evidence="1" id="KW-0812">Transmembrane</keyword>
<evidence type="ECO:0000313" key="2">
    <source>
        <dbReference type="EMBL" id="TRW46229.1"/>
    </source>
</evidence>
<reference evidence="2 3" key="1">
    <citation type="submission" date="2019-07" db="EMBL/GenBank/DDBJ databases">
        <title>Georgenia wutianyii sp. nov. and Georgenia *** sp. nov. isolated from plateau pika (Ochotona curzoniae) in the Qinghai-Tibet plateau of China.</title>
        <authorList>
            <person name="Tian Z."/>
        </authorList>
    </citation>
    <scope>NUCLEOTIDE SEQUENCE [LARGE SCALE GENOMIC DNA]</scope>
    <source>
        <strain evidence="2 3">Z446</strain>
    </source>
</reference>
<keyword evidence="3" id="KW-1185">Reference proteome</keyword>
<sequence length="166" mass="17663">MEKIMWLVLGGVALVAALRAGTSPRAMHVARAALATLFIVFGAAVNALYLAAGTGGYDTFADGSPIAFVRDTWQSVVVPNQGLYIGLLIAAEAAAGVLIALGGRWMQAGLVALIGFHLGMLTISWFLWLWALPMLLTFALLLRAERQSRTGRLTLHLPPRRVAAPA</sequence>
<organism evidence="2 3">
    <name type="scientific">Georgenia yuyongxinii</name>
    <dbReference type="NCBI Taxonomy" id="2589797"/>
    <lineage>
        <taxon>Bacteria</taxon>
        <taxon>Bacillati</taxon>
        <taxon>Actinomycetota</taxon>
        <taxon>Actinomycetes</taxon>
        <taxon>Micrococcales</taxon>
        <taxon>Bogoriellaceae</taxon>
        <taxon>Georgenia</taxon>
    </lineage>
</organism>
<protein>
    <submittedName>
        <fullName evidence="2">Uncharacterized protein</fullName>
    </submittedName>
</protein>
<dbReference type="RefSeq" id="WP_143417719.1">
    <property type="nucleotide sequence ID" value="NZ_VJXR01000012.1"/>
</dbReference>